<dbReference type="GO" id="GO:0050659">
    <property type="term" value="F:N-acetylgalactosamine 4-sulfate 6-O-sulfotransferase activity"/>
    <property type="evidence" value="ECO:0007669"/>
    <property type="project" value="TreeGrafter"/>
</dbReference>
<dbReference type="AlphaFoldDB" id="A0A8J1TBZ7"/>
<dbReference type="OrthoDB" id="8068875at2759"/>
<sequence length="479" mass="55928">MYNALENSMDTISEDRQCYSGWKFRILAFGLCSIVCSWIAMVAKSTGEETDARETPFQTCSEPDSDRKLTDFTRIQMEAIVKRFKLKDPTDIELLPAYLEKWAEWEEAILETNISILDLSPIPFLSDYRSPCWISRLSSHPPEYVWSRGRENDIVMRYWQESHDDGVRFRLRCLPYFYIVGVVKSGTTDLFHRICSHPDVAEVLRKEYHWWSYLRPPDGELVREKHGGDSGLPVPMSVYVNAFDVPAEDIRNSSALHLIIGDGSPSTATHITTESSSPMGPELINADFIYHVTPQARIIYIVRDPVERLYSAYLFFHQYEYKSPELFHKRVKARVDAFTKCTSTYGSIRPCVYHRFGQQDGVEDNIARMSVTDGMYSVLIEDWVKVFSHEAILVLRMEDMPPTMEDTMKRVLIHLGIRRFDKVSLRGSMTEDIDKMRRVRHRKVPDMWNSTRKMLQDFYRPFNKHLSDLTHNSKYNWGY</sequence>
<gene>
    <name evidence="1" type="ORF">OFUS_LOCUS23254</name>
</gene>
<dbReference type="InterPro" id="IPR000863">
    <property type="entry name" value="Sulfotransferase_dom"/>
</dbReference>
<dbReference type="PANTHER" id="PTHR15723:SF0">
    <property type="entry name" value="CARBOHYDRATE SULFOTRANSFERASE 15"/>
    <property type="match status" value="1"/>
</dbReference>
<dbReference type="Gene3D" id="3.40.50.300">
    <property type="entry name" value="P-loop containing nucleotide triphosphate hydrolases"/>
    <property type="match status" value="1"/>
</dbReference>
<dbReference type="Proteomes" id="UP000749559">
    <property type="component" value="Unassembled WGS sequence"/>
</dbReference>
<evidence type="ECO:0000313" key="1">
    <source>
        <dbReference type="EMBL" id="CAH1799211.1"/>
    </source>
</evidence>
<proteinExistence type="predicted"/>
<dbReference type="SUPFAM" id="SSF52540">
    <property type="entry name" value="P-loop containing nucleoside triphosphate hydrolases"/>
    <property type="match status" value="1"/>
</dbReference>
<accession>A0A8J1TBZ7</accession>
<dbReference type="EMBL" id="CAIIXF020000011">
    <property type="protein sequence ID" value="CAH1799211.1"/>
    <property type="molecule type" value="Genomic_DNA"/>
</dbReference>
<evidence type="ECO:0000313" key="2">
    <source>
        <dbReference type="Proteomes" id="UP000749559"/>
    </source>
</evidence>
<dbReference type="GO" id="GO:0019319">
    <property type="term" value="P:hexose biosynthetic process"/>
    <property type="evidence" value="ECO:0007669"/>
    <property type="project" value="TreeGrafter"/>
</dbReference>
<dbReference type="InterPro" id="IPR027417">
    <property type="entry name" value="P-loop_NTPase"/>
</dbReference>
<organism evidence="1 2">
    <name type="scientific">Owenia fusiformis</name>
    <name type="common">Polychaete worm</name>
    <dbReference type="NCBI Taxonomy" id="6347"/>
    <lineage>
        <taxon>Eukaryota</taxon>
        <taxon>Metazoa</taxon>
        <taxon>Spiralia</taxon>
        <taxon>Lophotrochozoa</taxon>
        <taxon>Annelida</taxon>
        <taxon>Polychaeta</taxon>
        <taxon>Sedentaria</taxon>
        <taxon>Canalipalpata</taxon>
        <taxon>Sabellida</taxon>
        <taxon>Oweniida</taxon>
        <taxon>Oweniidae</taxon>
        <taxon>Owenia</taxon>
    </lineage>
</organism>
<dbReference type="Pfam" id="PF00685">
    <property type="entry name" value="Sulfotransfer_1"/>
    <property type="match status" value="1"/>
</dbReference>
<name>A0A8J1TBZ7_OWEFU</name>
<reference evidence="1" key="1">
    <citation type="submission" date="2022-03" db="EMBL/GenBank/DDBJ databases">
        <authorList>
            <person name="Martin C."/>
        </authorList>
    </citation>
    <scope>NUCLEOTIDE SEQUENCE</scope>
</reference>
<dbReference type="PANTHER" id="PTHR15723">
    <property type="entry name" value="CARBOHYDRATE SULFOTRANSFERASE 15"/>
    <property type="match status" value="1"/>
</dbReference>
<keyword evidence="2" id="KW-1185">Reference proteome</keyword>
<dbReference type="InterPro" id="IPR052654">
    <property type="entry name" value="CS_Sulfotransferase"/>
</dbReference>
<protein>
    <submittedName>
        <fullName evidence="1">Uncharacterized protein</fullName>
    </submittedName>
</protein>
<comment type="caution">
    <text evidence="1">The sequence shown here is derived from an EMBL/GenBank/DDBJ whole genome shotgun (WGS) entry which is preliminary data.</text>
</comment>